<dbReference type="EMBL" id="JAAKZY010000024">
    <property type="protein sequence ID" value="NGO08052.1"/>
    <property type="molecule type" value="Genomic_DNA"/>
</dbReference>
<name>A0A6G4V1X3_9ACTN</name>
<proteinExistence type="predicted"/>
<keyword evidence="2" id="KW-1185">Reference proteome</keyword>
<comment type="caution">
    <text evidence="1">The sequence shown here is derived from an EMBL/GenBank/DDBJ whole genome shotgun (WGS) entry which is preliminary data.</text>
</comment>
<evidence type="ECO:0000313" key="1">
    <source>
        <dbReference type="EMBL" id="NGO08052.1"/>
    </source>
</evidence>
<sequence length="57" mass="6334">MSGTALSVGGGLMPSTMRAYEARWVWREPWGVDGCVLSRRRAFPGRGGRWFVTAFAE</sequence>
<evidence type="ECO:0000313" key="2">
    <source>
        <dbReference type="Proteomes" id="UP000472335"/>
    </source>
</evidence>
<reference evidence="1 2" key="1">
    <citation type="submission" date="2020-02" db="EMBL/GenBank/DDBJ databases">
        <title>Whole-genome analyses of novel actinobacteria.</title>
        <authorList>
            <person name="Sahin N."/>
            <person name="Gencbay T."/>
        </authorList>
    </citation>
    <scope>NUCLEOTIDE SEQUENCE [LARGE SCALE GENOMIC DNA]</scope>
    <source>
        <strain evidence="1 2">HC44</strain>
    </source>
</reference>
<dbReference type="RefSeq" id="WP_165257243.1">
    <property type="nucleotide sequence ID" value="NZ_JAAKZY010000024.1"/>
</dbReference>
<dbReference type="Proteomes" id="UP000472335">
    <property type="component" value="Unassembled WGS sequence"/>
</dbReference>
<gene>
    <name evidence="1" type="ORF">G5C60_10420</name>
</gene>
<organism evidence="1 2">
    <name type="scientific">Streptomyces scabichelini</name>
    <dbReference type="NCBI Taxonomy" id="2711217"/>
    <lineage>
        <taxon>Bacteria</taxon>
        <taxon>Bacillati</taxon>
        <taxon>Actinomycetota</taxon>
        <taxon>Actinomycetes</taxon>
        <taxon>Kitasatosporales</taxon>
        <taxon>Streptomycetaceae</taxon>
        <taxon>Streptomyces</taxon>
    </lineage>
</organism>
<accession>A0A6G4V1X3</accession>
<protein>
    <submittedName>
        <fullName evidence="1">Uncharacterized protein</fullName>
    </submittedName>
</protein>
<dbReference type="AlphaFoldDB" id="A0A6G4V1X3"/>